<proteinExistence type="predicted"/>
<reference evidence="3 4" key="1">
    <citation type="submission" date="2018-03" db="EMBL/GenBank/DDBJ databases">
        <title>Genomic Encyclopedia of Archaeal and Bacterial Type Strains, Phase II (KMG-II): from individual species to whole genera.</title>
        <authorList>
            <person name="Goeker M."/>
        </authorList>
    </citation>
    <scope>NUCLEOTIDE SEQUENCE [LARGE SCALE GENOMIC DNA]</scope>
    <source>
        <strain evidence="3 4">DSM 45312</strain>
    </source>
</reference>
<dbReference type="AlphaFoldDB" id="A0A2P8D6E7"/>
<organism evidence="3 4">
    <name type="scientific">Murinocardiopsis flavida</name>
    <dbReference type="NCBI Taxonomy" id="645275"/>
    <lineage>
        <taxon>Bacteria</taxon>
        <taxon>Bacillati</taxon>
        <taxon>Actinomycetota</taxon>
        <taxon>Actinomycetes</taxon>
        <taxon>Streptosporangiales</taxon>
        <taxon>Nocardiopsidaceae</taxon>
        <taxon>Murinocardiopsis</taxon>
    </lineage>
</organism>
<dbReference type="EMBL" id="PYGA01000017">
    <property type="protein sequence ID" value="PSK92796.1"/>
    <property type="molecule type" value="Genomic_DNA"/>
</dbReference>
<protein>
    <submittedName>
        <fullName evidence="3">Phosphotransferase family enzyme</fullName>
    </submittedName>
</protein>
<comment type="caution">
    <text evidence="3">The sequence shown here is derived from an EMBL/GenBank/DDBJ whole genome shotgun (WGS) entry which is preliminary data.</text>
</comment>
<evidence type="ECO:0000313" key="4">
    <source>
        <dbReference type="Proteomes" id="UP000240542"/>
    </source>
</evidence>
<evidence type="ECO:0000313" key="3">
    <source>
        <dbReference type="EMBL" id="PSK92796.1"/>
    </source>
</evidence>
<dbReference type="InterPro" id="IPR002575">
    <property type="entry name" value="Aminoglycoside_PTrfase"/>
</dbReference>
<evidence type="ECO:0000259" key="2">
    <source>
        <dbReference type="Pfam" id="PF01636"/>
    </source>
</evidence>
<accession>A0A2P8D6E7</accession>
<dbReference type="SUPFAM" id="SSF56112">
    <property type="entry name" value="Protein kinase-like (PK-like)"/>
    <property type="match status" value="1"/>
</dbReference>
<dbReference type="GO" id="GO:0016740">
    <property type="term" value="F:transferase activity"/>
    <property type="evidence" value="ECO:0007669"/>
    <property type="project" value="UniProtKB-KW"/>
</dbReference>
<dbReference type="Gene3D" id="3.90.1200.10">
    <property type="match status" value="1"/>
</dbReference>
<keyword evidence="4" id="KW-1185">Reference proteome</keyword>
<feature type="domain" description="Aminoglycoside phosphotransferase" evidence="2">
    <location>
        <begin position="87"/>
        <end position="268"/>
    </location>
</feature>
<dbReference type="RefSeq" id="WP_170134297.1">
    <property type="nucleotide sequence ID" value="NZ_PYGA01000017.1"/>
</dbReference>
<name>A0A2P8D6E7_9ACTN</name>
<gene>
    <name evidence="3" type="ORF">CLV63_1171</name>
</gene>
<dbReference type="Pfam" id="PF01636">
    <property type="entry name" value="APH"/>
    <property type="match status" value="1"/>
</dbReference>
<sequence>MTEANTTTGGASGHGAPAPTPDALDWVRRAVGADAVLDGGPVLMSISSTTLHAVDVRDRAAGAVHPLALRRFHDRARLASDPWYRPENEAAVLDLLGPTSVAAPVLLARDLSGARTGMPALLTGRTPGSDDWKGRDLPEVLAALAAELARIHRVDAGAAALPAYRSYYDPDADGPRTPPAWSRARGLWDRVFAVISAPAPDAPVGFIHRDYHPGQSLWLDSGLSGIVDWTTGCTGPFAIDIARMRLNLAIEAGAAAAEEFGALYARSAGTDLHHPYWELVDAGDLLLAFGEPEDADEWAAWAAFESWVARALAEIGG</sequence>
<dbReference type="InterPro" id="IPR011009">
    <property type="entry name" value="Kinase-like_dom_sf"/>
</dbReference>
<keyword evidence="3" id="KW-0808">Transferase</keyword>
<evidence type="ECO:0000256" key="1">
    <source>
        <dbReference type="SAM" id="MobiDB-lite"/>
    </source>
</evidence>
<dbReference type="Proteomes" id="UP000240542">
    <property type="component" value="Unassembled WGS sequence"/>
</dbReference>
<feature type="region of interest" description="Disordered" evidence="1">
    <location>
        <begin position="1"/>
        <end position="22"/>
    </location>
</feature>